<name>A0A212KMS1_9PROT</name>
<feature type="transmembrane region" description="Helical" evidence="9">
    <location>
        <begin position="119"/>
        <end position="138"/>
    </location>
</feature>
<dbReference type="InterPro" id="IPR043429">
    <property type="entry name" value="ArtM/GltK/GlnP/TcyL/YhdX-like"/>
</dbReference>
<dbReference type="GO" id="GO:0043190">
    <property type="term" value="C:ATP-binding cassette (ABC) transporter complex"/>
    <property type="evidence" value="ECO:0007669"/>
    <property type="project" value="InterPro"/>
</dbReference>
<dbReference type="InterPro" id="IPR010065">
    <property type="entry name" value="AA_ABC_transptr_permease_3TM"/>
</dbReference>
<keyword evidence="6" id="KW-0029">Amino-acid transport</keyword>
<comment type="subcellular location">
    <subcellularLocation>
        <location evidence="1">Cell inner membrane</location>
        <topology evidence="1">Multi-pass membrane protein</topology>
    </subcellularLocation>
    <subcellularLocation>
        <location evidence="9">Cell membrane</location>
        <topology evidence="9">Multi-pass membrane protein</topology>
    </subcellularLocation>
</comment>
<dbReference type="CDD" id="cd06261">
    <property type="entry name" value="TM_PBP2"/>
    <property type="match status" value="1"/>
</dbReference>
<dbReference type="SUPFAM" id="SSF161098">
    <property type="entry name" value="MetI-like"/>
    <property type="match status" value="1"/>
</dbReference>
<dbReference type="Gene3D" id="1.10.3720.10">
    <property type="entry name" value="MetI-like"/>
    <property type="match status" value="1"/>
</dbReference>
<evidence type="ECO:0000256" key="3">
    <source>
        <dbReference type="ARBA" id="ARBA00022448"/>
    </source>
</evidence>
<evidence type="ECO:0000256" key="9">
    <source>
        <dbReference type="RuleBase" id="RU363032"/>
    </source>
</evidence>
<dbReference type="GO" id="GO:0022857">
    <property type="term" value="F:transmembrane transporter activity"/>
    <property type="evidence" value="ECO:0007669"/>
    <property type="project" value="InterPro"/>
</dbReference>
<keyword evidence="4" id="KW-1003">Cell membrane</keyword>
<evidence type="ECO:0000256" key="7">
    <source>
        <dbReference type="ARBA" id="ARBA00022989"/>
    </source>
</evidence>
<dbReference type="PROSITE" id="PS50928">
    <property type="entry name" value="ABC_TM1"/>
    <property type="match status" value="1"/>
</dbReference>
<evidence type="ECO:0000256" key="2">
    <source>
        <dbReference type="ARBA" id="ARBA00010072"/>
    </source>
</evidence>
<accession>A0A212KMS1</accession>
<keyword evidence="3 9" id="KW-0813">Transport</keyword>
<dbReference type="Pfam" id="PF00528">
    <property type="entry name" value="BPD_transp_1"/>
    <property type="match status" value="1"/>
</dbReference>
<comment type="similarity">
    <text evidence="2">Belongs to the binding-protein-dependent transport system permease family. HisMQ subfamily.</text>
</comment>
<keyword evidence="5 9" id="KW-0812">Transmembrane</keyword>
<dbReference type="InterPro" id="IPR000515">
    <property type="entry name" value="MetI-like"/>
</dbReference>
<reference evidence="11" key="1">
    <citation type="submission" date="2016-04" db="EMBL/GenBank/DDBJ databases">
        <authorList>
            <person name="Evans L.H."/>
            <person name="Alamgir A."/>
            <person name="Owens N."/>
            <person name="Weber N.D."/>
            <person name="Virtaneva K."/>
            <person name="Barbian K."/>
            <person name="Babar A."/>
            <person name="Rosenke K."/>
        </authorList>
    </citation>
    <scope>NUCLEOTIDE SEQUENCE</scope>
    <source>
        <strain evidence="11">86</strain>
    </source>
</reference>
<keyword evidence="8 9" id="KW-0472">Membrane</keyword>
<sequence length="222" mass="24100">MNDLLAFAAEIFPRLNEGLGMSVKLIVPSVAFGLVLGVVLGGARTYGPAWVRRGGDGFVAIFRGTPLVCQLFVLYFGLPNLGIYLEPYEAAVLGFTLCTAAYQSEYVRGGFRAIRKGQYLAAQALGFSTLGALIWVVIPQAIRRALPGIGNEIIYLIKYSSLATIVTCVELTGQGKIVASQTFRFTEVFFIVGLYYLALVTVATFILRRVEKRLAIPGFGGR</sequence>
<dbReference type="GO" id="GO:0006865">
    <property type="term" value="P:amino acid transport"/>
    <property type="evidence" value="ECO:0007669"/>
    <property type="project" value="UniProtKB-KW"/>
</dbReference>
<keyword evidence="7 9" id="KW-1133">Transmembrane helix</keyword>
<evidence type="ECO:0000256" key="5">
    <source>
        <dbReference type="ARBA" id="ARBA00022692"/>
    </source>
</evidence>
<dbReference type="InterPro" id="IPR035906">
    <property type="entry name" value="MetI-like_sf"/>
</dbReference>
<feature type="transmembrane region" description="Helical" evidence="9">
    <location>
        <begin position="188"/>
        <end position="207"/>
    </location>
</feature>
<feature type="transmembrane region" description="Helical" evidence="9">
    <location>
        <begin position="25"/>
        <end position="46"/>
    </location>
</feature>
<dbReference type="NCBIfam" id="TIGR01726">
    <property type="entry name" value="HEQRo_perm_3TM"/>
    <property type="match status" value="1"/>
</dbReference>
<organism evidence="11">
    <name type="scientific">uncultured Alphaproteobacteria bacterium</name>
    <dbReference type="NCBI Taxonomy" id="91750"/>
    <lineage>
        <taxon>Bacteria</taxon>
        <taxon>Pseudomonadati</taxon>
        <taxon>Pseudomonadota</taxon>
        <taxon>Alphaproteobacteria</taxon>
        <taxon>environmental samples</taxon>
    </lineage>
</organism>
<proteinExistence type="inferred from homology"/>
<feature type="transmembrane region" description="Helical" evidence="9">
    <location>
        <begin position="58"/>
        <end position="78"/>
    </location>
</feature>
<evidence type="ECO:0000256" key="1">
    <source>
        <dbReference type="ARBA" id="ARBA00004429"/>
    </source>
</evidence>
<feature type="domain" description="ABC transmembrane type-1" evidence="10">
    <location>
        <begin position="19"/>
        <end position="207"/>
    </location>
</feature>
<evidence type="ECO:0000313" key="11">
    <source>
        <dbReference type="EMBL" id="SBW13016.1"/>
    </source>
</evidence>
<dbReference type="PANTHER" id="PTHR30614:SF0">
    <property type="entry name" value="L-CYSTINE TRANSPORT SYSTEM PERMEASE PROTEIN TCYL"/>
    <property type="match status" value="1"/>
</dbReference>
<dbReference type="AlphaFoldDB" id="A0A212KMS1"/>
<evidence type="ECO:0000256" key="8">
    <source>
        <dbReference type="ARBA" id="ARBA00023136"/>
    </source>
</evidence>
<evidence type="ECO:0000256" key="6">
    <source>
        <dbReference type="ARBA" id="ARBA00022970"/>
    </source>
</evidence>
<evidence type="ECO:0000259" key="10">
    <source>
        <dbReference type="PROSITE" id="PS50928"/>
    </source>
</evidence>
<protein>
    <submittedName>
        <fullName evidence="11">Polar amino acid ABC transporter, inner membrane subunit</fullName>
    </submittedName>
</protein>
<dbReference type="EMBL" id="FLUO01000004">
    <property type="protein sequence ID" value="SBW13016.1"/>
    <property type="molecule type" value="Genomic_DNA"/>
</dbReference>
<evidence type="ECO:0000256" key="4">
    <source>
        <dbReference type="ARBA" id="ARBA00022475"/>
    </source>
</evidence>
<gene>
    <name evidence="11" type="ORF">KL86APRO_40035</name>
</gene>
<dbReference type="PANTHER" id="PTHR30614">
    <property type="entry name" value="MEMBRANE COMPONENT OF AMINO ACID ABC TRANSPORTER"/>
    <property type="match status" value="1"/>
</dbReference>